<gene>
    <name evidence="2" type="ORF">GCM10011335_03270</name>
</gene>
<dbReference type="SUPFAM" id="SSF47598">
    <property type="entry name" value="Ribbon-helix-helix"/>
    <property type="match status" value="1"/>
</dbReference>
<dbReference type="InterPro" id="IPR053853">
    <property type="entry name" value="FitA-like_RHH"/>
</dbReference>
<dbReference type="InterPro" id="IPR010985">
    <property type="entry name" value="Ribbon_hlx_hlx"/>
</dbReference>
<dbReference type="GO" id="GO:0006355">
    <property type="term" value="P:regulation of DNA-templated transcription"/>
    <property type="evidence" value="ECO:0007669"/>
    <property type="project" value="InterPro"/>
</dbReference>
<dbReference type="Gene3D" id="1.10.1220.10">
    <property type="entry name" value="Met repressor-like"/>
    <property type="match status" value="1"/>
</dbReference>
<dbReference type="AlphaFoldDB" id="A0A916XSH4"/>
<dbReference type="Pfam" id="PF22513">
    <property type="entry name" value="FitA-like_RHH"/>
    <property type="match status" value="1"/>
</dbReference>
<accession>A0A916XSH4</accession>
<comment type="caution">
    <text evidence="2">The sequence shown here is derived from an EMBL/GenBank/DDBJ whole genome shotgun (WGS) entry which is preliminary data.</text>
</comment>
<reference evidence="2" key="2">
    <citation type="submission" date="2020-09" db="EMBL/GenBank/DDBJ databases">
        <authorList>
            <person name="Sun Q."/>
            <person name="Zhou Y."/>
        </authorList>
    </citation>
    <scope>NUCLEOTIDE SEQUENCE</scope>
    <source>
        <strain evidence="2">CGMCC 1.15493</strain>
    </source>
</reference>
<protein>
    <recommendedName>
        <fullName evidence="1">Antitoxin FitA-like ribbon-helix-helix domain-containing protein</fullName>
    </recommendedName>
</protein>
<reference evidence="2" key="1">
    <citation type="journal article" date="2014" name="Int. J. Syst. Evol. Microbiol.">
        <title>Complete genome sequence of Corynebacterium casei LMG S-19264T (=DSM 44701T), isolated from a smear-ripened cheese.</title>
        <authorList>
            <consortium name="US DOE Joint Genome Institute (JGI-PGF)"/>
            <person name="Walter F."/>
            <person name="Albersmeier A."/>
            <person name="Kalinowski J."/>
            <person name="Ruckert C."/>
        </authorList>
    </citation>
    <scope>NUCLEOTIDE SEQUENCE</scope>
    <source>
        <strain evidence="2">CGMCC 1.15493</strain>
    </source>
</reference>
<feature type="domain" description="Antitoxin FitA-like ribbon-helix-helix" evidence="1">
    <location>
        <begin position="2"/>
        <end position="37"/>
    </location>
</feature>
<organism evidence="2 3">
    <name type="scientific">Aureimonas glaciei</name>
    <dbReference type="NCBI Taxonomy" id="1776957"/>
    <lineage>
        <taxon>Bacteria</taxon>
        <taxon>Pseudomonadati</taxon>
        <taxon>Pseudomonadota</taxon>
        <taxon>Alphaproteobacteria</taxon>
        <taxon>Hyphomicrobiales</taxon>
        <taxon>Aurantimonadaceae</taxon>
        <taxon>Aureimonas</taxon>
    </lineage>
</organism>
<dbReference type="RefSeq" id="WP_188848810.1">
    <property type="nucleotide sequence ID" value="NZ_BMJJ01000001.1"/>
</dbReference>
<dbReference type="Proteomes" id="UP000613160">
    <property type="component" value="Unassembled WGS sequence"/>
</dbReference>
<sequence length="90" mass="9941">MASMTIHNLDDGVMKALEAQAARKGVSAEDEARRLLGAGVEAPGSAEDISRETAWERLQRFKEEIGGGIDFELELPDRKSWKMRPVDLGE</sequence>
<evidence type="ECO:0000259" key="1">
    <source>
        <dbReference type="Pfam" id="PF22513"/>
    </source>
</evidence>
<keyword evidence="3" id="KW-1185">Reference proteome</keyword>
<name>A0A916XSH4_9HYPH</name>
<proteinExistence type="predicted"/>
<evidence type="ECO:0000313" key="2">
    <source>
        <dbReference type="EMBL" id="GGD03811.1"/>
    </source>
</evidence>
<evidence type="ECO:0000313" key="3">
    <source>
        <dbReference type="Proteomes" id="UP000613160"/>
    </source>
</evidence>
<dbReference type="InterPro" id="IPR013321">
    <property type="entry name" value="Arc_rbn_hlx_hlx"/>
</dbReference>
<dbReference type="EMBL" id="BMJJ01000001">
    <property type="protein sequence ID" value="GGD03811.1"/>
    <property type="molecule type" value="Genomic_DNA"/>
</dbReference>